<dbReference type="OMA" id="IAMWTGN"/>
<feature type="transmembrane region" description="Helical" evidence="2">
    <location>
        <begin position="191"/>
        <end position="213"/>
    </location>
</feature>
<dbReference type="AlphaFoldDB" id="A0A0U9HLK4"/>
<name>A0A0U9HLK4_KLENI</name>
<feature type="region of interest" description="Disordered" evidence="1">
    <location>
        <begin position="28"/>
        <end position="69"/>
    </location>
</feature>
<keyword evidence="2" id="KW-1133">Transmembrane helix</keyword>
<feature type="transmembrane region" description="Helical" evidence="2">
    <location>
        <begin position="99"/>
        <end position="125"/>
    </location>
</feature>
<evidence type="ECO:0000313" key="3">
    <source>
        <dbReference type="EMBL" id="GAQ81750.1"/>
    </source>
</evidence>
<sequence>MGRRWGLVRTDGCRLCWYPRVTDPAAEGVPCKGVPQPRSQSAMQPGRSGATADDVSRPEDVSSSKEAAEESPEAVSWVRRKWAENRAEYERLRGVLKDLGLAGFLSYGLFNTGYYLVSFLFVWFFVSPSPGGLGVAQAAKRFIKIFAMVWAGSQVTKLLRAGGALLLAPLVDRGLDWFTAKGSFRSKSQAFWAIVGSCIALALVIFVVIVSLWA</sequence>
<accession>A0A0U9HLK4</accession>
<keyword evidence="2" id="KW-0812">Transmembrane</keyword>
<dbReference type="Proteomes" id="UP000054558">
    <property type="component" value="Unassembled WGS sequence"/>
</dbReference>
<organism evidence="3 4">
    <name type="scientific">Klebsormidium nitens</name>
    <name type="common">Green alga</name>
    <name type="synonym">Ulothrix nitens</name>
    <dbReference type="NCBI Taxonomy" id="105231"/>
    <lineage>
        <taxon>Eukaryota</taxon>
        <taxon>Viridiplantae</taxon>
        <taxon>Streptophyta</taxon>
        <taxon>Klebsormidiophyceae</taxon>
        <taxon>Klebsormidiales</taxon>
        <taxon>Klebsormidiaceae</taxon>
        <taxon>Klebsormidium</taxon>
    </lineage>
</organism>
<dbReference type="EMBL" id="DF237039">
    <property type="protein sequence ID" value="GAQ81750.1"/>
    <property type="molecule type" value="Genomic_DNA"/>
</dbReference>
<evidence type="ECO:0000256" key="1">
    <source>
        <dbReference type="SAM" id="MobiDB-lite"/>
    </source>
</evidence>
<evidence type="ECO:0000256" key="2">
    <source>
        <dbReference type="SAM" id="Phobius"/>
    </source>
</evidence>
<keyword evidence="2" id="KW-0472">Membrane</keyword>
<reference evidence="3 4" key="1">
    <citation type="journal article" date="2014" name="Nat. Commun.">
        <title>Klebsormidium flaccidum genome reveals primary factors for plant terrestrial adaptation.</title>
        <authorList>
            <person name="Hori K."/>
            <person name="Maruyama F."/>
            <person name="Fujisawa T."/>
            <person name="Togashi T."/>
            <person name="Yamamoto N."/>
            <person name="Seo M."/>
            <person name="Sato S."/>
            <person name="Yamada T."/>
            <person name="Mori H."/>
            <person name="Tajima N."/>
            <person name="Moriyama T."/>
            <person name="Ikeuchi M."/>
            <person name="Watanabe M."/>
            <person name="Wada H."/>
            <person name="Kobayashi K."/>
            <person name="Saito M."/>
            <person name="Masuda T."/>
            <person name="Sasaki-Sekimoto Y."/>
            <person name="Mashiguchi K."/>
            <person name="Awai K."/>
            <person name="Shimojima M."/>
            <person name="Masuda S."/>
            <person name="Iwai M."/>
            <person name="Nobusawa T."/>
            <person name="Narise T."/>
            <person name="Kondo S."/>
            <person name="Saito H."/>
            <person name="Sato R."/>
            <person name="Murakawa M."/>
            <person name="Ihara Y."/>
            <person name="Oshima-Yamada Y."/>
            <person name="Ohtaka K."/>
            <person name="Satoh M."/>
            <person name="Sonobe K."/>
            <person name="Ishii M."/>
            <person name="Ohtani R."/>
            <person name="Kanamori-Sato M."/>
            <person name="Honoki R."/>
            <person name="Miyazaki D."/>
            <person name="Mochizuki H."/>
            <person name="Umetsu J."/>
            <person name="Higashi K."/>
            <person name="Shibata D."/>
            <person name="Kamiya Y."/>
            <person name="Sato N."/>
            <person name="Nakamura Y."/>
            <person name="Tabata S."/>
            <person name="Ida S."/>
            <person name="Kurokawa K."/>
            <person name="Ohta H."/>
        </authorList>
    </citation>
    <scope>NUCLEOTIDE SEQUENCE [LARGE SCALE GENOMIC DNA]</scope>
    <source>
        <strain evidence="3 4">NIES-2285</strain>
    </source>
</reference>
<proteinExistence type="predicted"/>
<dbReference type="PANTHER" id="PTHR34370">
    <property type="entry name" value="OS04G0600100 PROTEIN"/>
    <property type="match status" value="1"/>
</dbReference>
<keyword evidence="4" id="KW-1185">Reference proteome</keyword>
<dbReference type="PANTHER" id="PTHR34370:SF2">
    <property type="entry name" value="GAG-POL POLYPROTEIN_RETROTRANSPOSON"/>
    <property type="match status" value="1"/>
</dbReference>
<protein>
    <submittedName>
        <fullName evidence="3">Uncharacterized protein</fullName>
    </submittedName>
</protein>
<dbReference type="OrthoDB" id="2020192at2759"/>
<evidence type="ECO:0000313" key="4">
    <source>
        <dbReference type="Proteomes" id="UP000054558"/>
    </source>
</evidence>
<gene>
    <name evidence="3" type="ORF">KFL_000900050</name>
</gene>
<feature type="compositionally biased region" description="Basic and acidic residues" evidence="1">
    <location>
        <begin position="54"/>
        <end position="68"/>
    </location>
</feature>